<reference evidence="1 2" key="1">
    <citation type="submission" date="2019-12" db="EMBL/GenBank/DDBJ databases">
        <title>Erwinia sp. nov., isolated from droppings of birds in the Qinghai-Tiebt plateau of China.</title>
        <authorList>
            <person name="Ge Y."/>
        </authorList>
    </citation>
    <scope>NUCLEOTIDE SEQUENCE [LARGE SCALE GENOMIC DNA]</scope>
    <source>
        <strain evidence="1 2">J780</strain>
    </source>
</reference>
<dbReference type="NCBIfam" id="NF033498">
    <property type="entry name" value="YlcG_phage_expr"/>
    <property type="match status" value="1"/>
</dbReference>
<dbReference type="InterPro" id="IPR049596">
    <property type="entry name" value="YlcG-like"/>
</dbReference>
<gene>
    <name evidence="1" type="ORF">GN242_07480</name>
</gene>
<dbReference type="RefSeq" id="WP_156287176.1">
    <property type="nucleotide sequence ID" value="NZ_CP046509.1"/>
</dbReference>
<evidence type="ECO:0000313" key="2">
    <source>
        <dbReference type="Proteomes" id="UP000424752"/>
    </source>
</evidence>
<dbReference type="Proteomes" id="UP000424752">
    <property type="component" value="Chromosome"/>
</dbReference>
<sequence length="39" mass="4895">MIAYLHHKWLLLRLYRTKSSFMYDYRILQNVSHIMRKAP</sequence>
<organism evidence="1 2">
    <name type="scientific">Erwinia sorbitola</name>
    <dbReference type="NCBI Taxonomy" id="2681984"/>
    <lineage>
        <taxon>Bacteria</taxon>
        <taxon>Pseudomonadati</taxon>
        <taxon>Pseudomonadota</taxon>
        <taxon>Gammaproteobacteria</taxon>
        <taxon>Enterobacterales</taxon>
        <taxon>Erwiniaceae</taxon>
        <taxon>Erwinia</taxon>
    </lineage>
</organism>
<evidence type="ECO:0000313" key="1">
    <source>
        <dbReference type="EMBL" id="QGU87064.1"/>
    </source>
</evidence>
<dbReference type="KEGG" id="erwi:GN242_07480"/>
<dbReference type="EMBL" id="CP046509">
    <property type="protein sequence ID" value="QGU87064.1"/>
    <property type="molecule type" value="Genomic_DNA"/>
</dbReference>
<dbReference type="AlphaFoldDB" id="A0A6I6EBF3"/>
<proteinExistence type="predicted"/>
<accession>A0A6I6EBF3</accession>
<protein>
    <submittedName>
        <fullName evidence="1">YlcG family protein</fullName>
    </submittedName>
</protein>
<name>A0A6I6EBF3_9GAMM</name>